<sequence>MYHKIILVGNLGRDPEMRYTPSGQAVTSFSVAVNDDFGENKRTIWVRVSAWGKTAENCNNFLKKGSKVLVEGRLTCDASTGGPRVYTRQDGSSGAAFEVSAQTVRFLSTRGEGGGGEDEYSMDSHEMSDAGDLPF</sequence>
<dbReference type="PATRIC" id="fig|1134406.4.peg.1437"/>
<dbReference type="InterPro" id="IPR000424">
    <property type="entry name" value="Primosome_PriB/ssb"/>
</dbReference>
<dbReference type="GO" id="GO:0003697">
    <property type="term" value="F:single-stranded DNA binding"/>
    <property type="evidence" value="ECO:0007669"/>
    <property type="project" value="UniProtKB-UniRule"/>
</dbReference>
<evidence type="ECO:0000256" key="3">
    <source>
        <dbReference type="PIRNR" id="PIRNR002070"/>
    </source>
</evidence>
<evidence type="ECO:0000313" key="6">
    <source>
        <dbReference type="Proteomes" id="UP000050417"/>
    </source>
</evidence>
<dbReference type="AlphaFoldDB" id="A0A0P6XQW5"/>
<dbReference type="Gene3D" id="2.40.50.140">
    <property type="entry name" value="Nucleic acid-binding proteins"/>
    <property type="match status" value="1"/>
</dbReference>
<comment type="subunit">
    <text evidence="2">Homotetramer.</text>
</comment>
<evidence type="ECO:0000256" key="4">
    <source>
        <dbReference type="SAM" id="MobiDB-lite"/>
    </source>
</evidence>
<dbReference type="Pfam" id="PF00436">
    <property type="entry name" value="SSB"/>
    <property type="match status" value="1"/>
</dbReference>
<dbReference type="SUPFAM" id="SSF50249">
    <property type="entry name" value="Nucleic acid-binding proteins"/>
    <property type="match status" value="1"/>
</dbReference>
<gene>
    <name evidence="5" type="ORF">ADN00_08620</name>
</gene>
<reference evidence="5 6" key="1">
    <citation type="submission" date="2015-07" db="EMBL/GenBank/DDBJ databases">
        <title>Genome sequence of Ornatilinea apprima DSM 23815.</title>
        <authorList>
            <person name="Hemp J."/>
            <person name="Ward L.M."/>
            <person name="Pace L.A."/>
            <person name="Fischer W.W."/>
        </authorList>
    </citation>
    <scope>NUCLEOTIDE SEQUENCE [LARGE SCALE GENOMIC DNA]</scope>
    <source>
        <strain evidence="5 6">P3M-1</strain>
    </source>
</reference>
<evidence type="ECO:0000313" key="5">
    <source>
        <dbReference type="EMBL" id="KPL77651.1"/>
    </source>
</evidence>
<keyword evidence="6" id="KW-1185">Reference proteome</keyword>
<organism evidence="5 6">
    <name type="scientific">Ornatilinea apprima</name>
    <dbReference type="NCBI Taxonomy" id="1134406"/>
    <lineage>
        <taxon>Bacteria</taxon>
        <taxon>Bacillati</taxon>
        <taxon>Chloroflexota</taxon>
        <taxon>Anaerolineae</taxon>
        <taxon>Anaerolineales</taxon>
        <taxon>Anaerolineaceae</taxon>
        <taxon>Ornatilinea</taxon>
    </lineage>
</organism>
<dbReference type="CDD" id="cd04496">
    <property type="entry name" value="SSB_OBF"/>
    <property type="match status" value="1"/>
</dbReference>
<dbReference type="NCBIfam" id="TIGR00621">
    <property type="entry name" value="ssb"/>
    <property type="match status" value="1"/>
</dbReference>
<dbReference type="InterPro" id="IPR011344">
    <property type="entry name" value="ssDNA-bd"/>
</dbReference>
<dbReference type="RefSeq" id="WP_075062590.1">
    <property type="nucleotide sequence ID" value="NZ_LGCL01000022.1"/>
</dbReference>
<protein>
    <recommendedName>
        <fullName evidence="2 3">Single-stranded DNA-binding protein</fullName>
        <shortName evidence="2">SSB</shortName>
    </recommendedName>
</protein>
<dbReference type="PROSITE" id="PS50935">
    <property type="entry name" value="SSB"/>
    <property type="match status" value="1"/>
</dbReference>
<proteinExistence type="inferred from homology"/>
<dbReference type="PANTHER" id="PTHR10302">
    <property type="entry name" value="SINGLE-STRANDED DNA-BINDING PROTEIN"/>
    <property type="match status" value="1"/>
</dbReference>
<dbReference type="InterPro" id="IPR012340">
    <property type="entry name" value="NA-bd_OB-fold"/>
</dbReference>
<feature type="region of interest" description="Disordered" evidence="4">
    <location>
        <begin position="108"/>
        <end position="135"/>
    </location>
</feature>
<comment type="caution">
    <text evidence="5">The sequence shown here is derived from an EMBL/GenBank/DDBJ whole genome shotgun (WGS) entry which is preliminary data.</text>
</comment>
<evidence type="ECO:0000256" key="1">
    <source>
        <dbReference type="ARBA" id="ARBA00023125"/>
    </source>
</evidence>
<name>A0A0P6XQW5_9CHLR</name>
<dbReference type="STRING" id="1134406.ADN00_08620"/>
<accession>A0A0P6XQW5</accession>
<dbReference type="Proteomes" id="UP000050417">
    <property type="component" value="Unassembled WGS sequence"/>
</dbReference>
<dbReference type="EMBL" id="LGCL01000022">
    <property type="protein sequence ID" value="KPL77651.1"/>
    <property type="molecule type" value="Genomic_DNA"/>
</dbReference>
<dbReference type="PIRSF" id="PIRSF002070">
    <property type="entry name" value="SSB"/>
    <property type="match status" value="1"/>
</dbReference>
<dbReference type="GO" id="GO:0009295">
    <property type="term" value="C:nucleoid"/>
    <property type="evidence" value="ECO:0007669"/>
    <property type="project" value="TreeGrafter"/>
</dbReference>
<keyword evidence="1 2" id="KW-0238">DNA-binding</keyword>
<dbReference type="OrthoDB" id="9809878at2"/>
<dbReference type="GO" id="GO:0006260">
    <property type="term" value="P:DNA replication"/>
    <property type="evidence" value="ECO:0007669"/>
    <property type="project" value="InterPro"/>
</dbReference>
<comment type="caution">
    <text evidence="2">Lacks conserved residue(s) required for the propagation of feature annotation.</text>
</comment>
<evidence type="ECO:0000256" key="2">
    <source>
        <dbReference type="HAMAP-Rule" id="MF_00984"/>
    </source>
</evidence>
<dbReference type="PANTHER" id="PTHR10302:SF27">
    <property type="entry name" value="SINGLE-STRANDED DNA-BINDING PROTEIN"/>
    <property type="match status" value="1"/>
</dbReference>
<dbReference type="HAMAP" id="MF_00984">
    <property type="entry name" value="SSB"/>
    <property type="match status" value="1"/>
</dbReference>